<accession>A0A840L7V3</accession>
<evidence type="ECO:0000313" key="2">
    <source>
        <dbReference type="EMBL" id="MBB4842745.1"/>
    </source>
</evidence>
<sequence>MKISTLTLPRLDAAALRRGARALGWPGLIGLLALLLAAALCLVAARWDGQAAQYQAQTERLRQELRLKRAAGLQQAQAPATQAQWWQALPAATERQQRLADLLEMGLRLGLVSARSEHRLSVDAAAGLERLRVSMPVSGGYAQLRQFIAAALQHDAALSLDGLKLRRASPQAAELEAELQWSLHSRVEPASEARP</sequence>
<protein>
    <submittedName>
        <fullName evidence="2">Tfp pilus assembly protein PilO</fullName>
    </submittedName>
</protein>
<dbReference type="RefSeq" id="WP_184297336.1">
    <property type="nucleotide sequence ID" value="NZ_JACHLP010000002.1"/>
</dbReference>
<organism evidence="2 3">
    <name type="scientific">Roseateles oligotrophus</name>
    <dbReference type="NCBI Taxonomy" id="1769250"/>
    <lineage>
        <taxon>Bacteria</taxon>
        <taxon>Pseudomonadati</taxon>
        <taxon>Pseudomonadota</taxon>
        <taxon>Betaproteobacteria</taxon>
        <taxon>Burkholderiales</taxon>
        <taxon>Sphaerotilaceae</taxon>
        <taxon>Roseateles</taxon>
    </lineage>
</organism>
<feature type="coiled-coil region" evidence="1">
    <location>
        <begin position="44"/>
        <end position="71"/>
    </location>
</feature>
<keyword evidence="1" id="KW-0175">Coiled coil</keyword>
<comment type="caution">
    <text evidence="2">The sequence shown here is derived from an EMBL/GenBank/DDBJ whole genome shotgun (WGS) entry which is preliminary data.</text>
</comment>
<evidence type="ECO:0000313" key="3">
    <source>
        <dbReference type="Proteomes" id="UP000562027"/>
    </source>
</evidence>
<reference evidence="2 3" key="1">
    <citation type="submission" date="2020-08" db="EMBL/GenBank/DDBJ databases">
        <title>Functional genomics of gut bacteria from endangered species of beetles.</title>
        <authorList>
            <person name="Carlos-Shanley C."/>
        </authorList>
    </citation>
    <scope>NUCLEOTIDE SEQUENCE [LARGE SCALE GENOMIC DNA]</scope>
    <source>
        <strain evidence="2 3">S00239</strain>
    </source>
</reference>
<dbReference type="AlphaFoldDB" id="A0A840L7V3"/>
<dbReference type="EMBL" id="JACHLP010000002">
    <property type="protein sequence ID" value="MBB4842745.1"/>
    <property type="molecule type" value="Genomic_DNA"/>
</dbReference>
<proteinExistence type="predicted"/>
<name>A0A840L7V3_9BURK</name>
<dbReference type="Proteomes" id="UP000562027">
    <property type="component" value="Unassembled WGS sequence"/>
</dbReference>
<evidence type="ECO:0000256" key="1">
    <source>
        <dbReference type="SAM" id="Coils"/>
    </source>
</evidence>
<keyword evidence="3" id="KW-1185">Reference proteome</keyword>
<gene>
    <name evidence="2" type="ORF">HNP55_001260</name>
</gene>